<dbReference type="CDD" id="cd07025">
    <property type="entry name" value="Peptidase_S66"/>
    <property type="match status" value="1"/>
</dbReference>
<feature type="domain" description="LD-carboxypeptidase C-terminal" evidence="8">
    <location>
        <begin position="185"/>
        <end position="299"/>
    </location>
</feature>
<evidence type="ECO:0000256" key="4">
    <source>
        <dbReference type="ARBA" id="ARBA00022801"/>
    </source>
</evidence>
<dbReference type="InterPro" id="IPR029062">
    <property type="entry name" value="Class_I_gatase-like"/>
</dbReference>
<evidence type="ECO:0000313" key="9">
    <source>
        <dbReference type="EMBL" id="BAO83311.1"/>
    </source>
</evidence>
<dbReference type="HOGENOM" id="CLU_034346_0_1_4"/>
<evidence type="ECO:0000313" key="10">
    <source>
        <dbReference type="Proteomes" id="UP000066014"/>
    </source>
</evidence>
<dbReference type="Gene3D" id="3.40.50.10740">
    <property type="entry name" value="Class I glutamine amidotransferase-like"/>
    <property type="match status" value="1"/>
</dbReference>
<comment type="similarity">
    <text evidence="1">Belongs to the peptidase S66 family.</text>
</comment>
<dbReference type="GO" id="GO:0006508">
    <property type="term" value="P:proteolysis"/>
    <property type="evidence" value="ECO:0007669"/>
    <property type="project" value="UniProtKB-KW"/>
</dbReference>
<keyword evidence="5" id="KW-0720">Serine protease</keyword>
<dbReference type="InterPro" id="IPR040921">
    <property type="entry name" value="Peptidase_S66C"/>
</dbReference>
<gene>
    <name evidence="9" type="ORF">SMCB_1083</name>
</gene>
<accession>A0A060NLB7</accession>
<dbReference type="KEGG" id="cbab:SMCB_1083"/>
<dbReference type="GO" id="GO:0004180">
    <property type="term" value="F:carboxypeptidase activity"/>
    <property type="evidence" value="ECO:0007669"/>
    <property type="project" value="UniProtKB-KW"/>
</dbReference>
<dbReference type="Gene3D" id="3.50.30.60">
    <property type="entry name" value="LD-carboxypeptidase A C-terminal domain-like"/>
    <property type="match status" value="1"/>
</dbReference>
<dbReference type="InterPro" id="IPR027461">
    <property type="entry name" value="Carboxypeptidase_A_C_sf"/>
</dbReference>
<sequence>MSHIYLYSPSGAVRDRAGFKRAVKRLQALGHQVEIDPDALSTWQRFAGDDATRLAAIGRAAASGAEIVLTTRGGYGLTRLLPHLPYAAIQSSVERGSAWVGLSDFTALQLALLAQTGGCTWSGPALLEDWATPEPPDEIMQACFDDLCAGVGEGAGWRLPPADLRAHPELAHAAADQGWTIEAAPLWGGNLSIFSGLAGTPYLPAVEGGILFLEDVGEHPYRIERMLSQLLHSGVLQRQRAIVLGAFNRFQLTPHDRGFKLASVVQWLRNQVSVPVLTGLPFGHVPTKVLLPVGRSVQLLVQGRDCLLFWG</sequence>
<evidence type="ECO:0000256" key="1">
    <source>
        <dbReference type="ARBA" id="ARBA00010233"/>
    </source>
</evidence>
<dbReference type="InterPro" id="IPR003507">
    <property type="entry name" value="S66_fam"/>
</dbReference>
<evidence type="ECO:0000256" key="3">
    <source>
        <dbReference type="ARBA" id="ARBA00022670"/>
    </source>
</evidence>
<dbReference type="PANTHER" id="PTHR30237:SF2">
    <property type="entry name" value="MUREIN TETRAPEPTIDE CARBOXYPEPTIDASE"/>
    <property type="match status" value="1"/>
</dbReference>
<dbReference type="PIRSF" id="PIRSF028757">
    <property type="entry name" value="LD-carboxypeptidase"/>
    <property type="match status" value="1"/>
</dbReference>
<keyword evidence="4" id="KW-0378">Hydrolase</keyword>
<dbReference type="SUPFAM" id="SSF52317">
    <property type="entry name" value="Class I glutamine amidotransferase-like"/>
    <property type="match status" value="1"/>
</dbReference>
<feature type="active site" description="Nucleophile" evidence="6">
    <location>
        <position position="103"/>
    </location>
</feature>
<dbReference type="OrthoDB" id="9807329at2"/>
<evidence type="ECO:0000259" key="8">
    <source>
        <dbReference type="Pfam" id="PF17676"/>
    </source>
</evidence>
<feature type="domain" description="LD-carboxypeptidase N-terminal" evidence="7">
    <location>
        <begin position="4"/>
        <end position="123"/>
    </location>
</feature>
<keyword evidence="10" id="KW-1185">Reference proteome</keyword>
<reference evidence="9 10" key="1">
    <citation type="journal article" date="2014" name="Nat. Commun.">
        <title>Physiological and genomic features of highly alkaliphilic hydrogen-utilizing Betaproteobacteria from a continental serpentinizing site.</title>
        <authorList>
            <person name="Suzuki S."/>
            <person name="Kuenen J.G."/>
            <person name="Schipper K."/>
            <person name="van der Velde S."/>
            <person name="Ishii S."/>
            <person name="Wu A."/>
            <person name="Sorokin D.Y."/>
            <person name="Tenney A."/>
            <person name="Meng X.Y."/>
            <person name="Morrill P.L."/>
            <person name="Kamagata Y."/>
            <person name="Muyzer G."/>
            <person name="Nealson K.H."/>
        </authorList>
    </citation>
    <scope>NUCLEOTIDE SEQUENCE [LARGE SCALE GENOMIC DNA]</scope>
    <source>
        <strain evidence="9 10">B1</strain>
    </source>
</reference>
<dbReference type="AlphaFoldDB" id="A0A060NLB7"/>
<feature type="active site" description="Charge relay system" evidence="6">
    <location>
        <position position="214"/>
    </location>
</feature>
<dbReference type="InterPro" id="IPR027478">
    <property type="entry name" value="LdcA_N"/>
</dbReference>
<name>A0A060NLB7_9BURK</name>
<protein>
    <submittedName>
        <fullName evidence="9">Uncharacterized protein, homologs of microcin C7 resistance protein MccF</fullName>
    </submittedName>
</protein>
<dbReference type="Pfam" id="PF02016">
    <property type="entry name" value="Peptidase_S66"/>
    <property type="match status" value="1"/>
</dbReference>
<dbReference type="STRING" id="1458426.SMCB_1083"/>
<evidence type="ECO:0000259" key="7">
    <source>
        <dbReference type="Pfam" id="PF02016"/>
    </source>
</evidence>
<dbReference type="InterPro" id="IPR040449">
    <property type="entry name" value="Peptidase_S66_N"/>
</dbReference>
<feature type="active site" description="Charge relay system" evidence="6">
    <location>
        <position position="284"/>
    </location>
</feature>
<dbReference type="Pfam" id="PF17676">
    <property type="entry name" value="Peptidase_S66C"/>
    <property type="match status" value="1"/>
</dbReference>
<dbReference type="GO" id="GO:0008236">
    <property type="term" value="F:serine-type peptidase activity"/>
    <property type="evidence" value="ECO:0007669"/>
    <property type="project" value="UniProtKB-KW"/>
</dbReference>
<evidence type="ECO:0000256" key="2">
    <source>
        <dbReference type="ARBA" id="ARBA00022645"/>
    </source>
</evidence>
<evidence type="ECO:0000256" key="5">
    <source>
        <dbReference type="ARBA" id="ARBA00022825"/>
    </source>
</evidence>
<dbReference type="EMBL" id="AP014569">
    <property type="protein sequence ID" value="BAO83311.1"/>
    <property type="molecule type" value="Genomic_DNA"/>
</dbReference>
<keyword evidence="3" id="KW-0645">Protease</keyword>
<dbReference type="RefSeq" id="WP_045535630.1">
    <property type="nucleotide sequence ID" value="NZ_AP014569.1"/>
</dbReference>
<dbReference type="SUPFAM" id="SSF141986">
    <property type="entry name" value="LD-carboxypeptidase A C-terminal domain-like"/>
    <property type="match status" value="1"/>
</dbReference>
<proteinExistence type="inferred from homology"/>
<dbReference type="Proteomes" id="UP000066014">
    <property type="component" value="Chromosome"/>
</dbReference>
<keyword evidence="2" id="KW-0121">Carboxypeptidase</keyword>
<evidence type="ECO:0000256" key="6">
    <source>
        <dbReference type="PIRSR" id="PIRSR028757-1"/>
    </source>
</evidence>
<dbReference type="PANTHER" id="PTHR30237">
    <property type="entry name" value="MURAMOYLTETRAPEPTIDE CARBOXYPEPTIDASE"/>
    <property type="match status" value="1"/>
</dbReference>
<organism evidence="9 10">
    <name type="scientific">Serpentinimonas maccroryi</name>
    <dbReference type="NCBI Taxonomy" id="1458426"/>
    <lineage>
        <taxon>Bacteria</taxon>
        <taxon>Pseudomonadati</taxon>
        <taxon>Pseudomonadota</taxon>
        <taxon>Betaproteobacteria</taxon>
        <taxon>Burkholderiales</taxon>
        <taxon>Comamonadaceae</taxon>
        <taxon>Serpentinimonas</taxon>
    </lineage>
</organism>